<feature type="domain" description="ABC transmembrane type-1" evidence="9">
    <location>
        <begin position="12"/>
        <end position="203"/>
    </location>
</feature>
<comment type="similarity">
    <text evidence="7">In the N-terminal section; belongs to the binding-protein-dependent transport system permease family.</text>
</comment>
<dbReference type="CDD" id="cd06261">
    <property type="entry name" value="TM_PBP2"/>
    <property type="match status" value="1"/>
</dbReference>
<dbReference type="GO" id="GO:0043190">
    <property type="term" value="C:ATP-binding cassette (ABC) transporter complex"/>
    <property type="evidence" value="ECO:0007669"/>
    <property type="project" value="InterPro"/>
</dbReference>
<keyword evidence="4 8" id="KW-1133">Transmembrane helix</keyword>
<accession>A0A2W5C9U5</accession>
<dbReference type="SUPFAM" id="SSF161098">
    <property type="entry name" value="MetI-like"/>
    <property type="match status" value="1"/>
</dbReference>
<proteinExistence type="inferred from homology"/>
<name>A0A2W5C9U5_9SPHN</name>
<comment type="caution">
    <text evidence="10">The sequence shown here is derived from an EMBL/GenBank/DDBJ whole genome shotgun (WGS) entry which is preliminary data.</text>
</comment>
<protein>
    <submittedName>
        <fullName evidence="10">ABC transporter permease</fullName>
    </submittedName>
</protein>
<feature type="transmembrane region" description="Helical" evidence="8">
    <location>
        <begin position="47"/>
        <end position="70"/>
    </location>
</feature>
<feature type="transmembrane region" description="Helical" evidence="8">
    <location>
        <begin position="182"/>
        <end position="206"/>
    </location>
</feature>
<keyword evidence="3 8" id="KW-0812">Transmembrane</keyword>
<keyword evidence="2 8" id="KW-0813">Transport</keyword>
<dbReference type="EMBL" id="QFNN01000004">
    <property type="protein sequence ID" value="PZO91821.1"/>
    <property type="molecule type" value="Genomic_DNA"/>
</dbReference>
<dbReference type="PROSITE" id="PS50928">
    <property type="entry name" value="ABC_TM1"/>
    <property type="match status" value="1"/>
</dbReference>
<sequence>MSGALARLPDLLAAHVLISVSALLLGLAIGLPLAVAAARRPWLARIAIGLASLVQTIPALALLALFYPILLGVSALAGGGIPALGFLPALLALALYAVLPILRNGVAGLTGIDPAVIEAADAVGMTPAQKLRLVEAPLAAPVAMAGVRTAAVWTIGAATLSTTVGCPSLGDLIFAGLQLQDWALVLTGCIAAALLALAVDALLGLVERGIAARRRWMLALGLAPIVAGTLAAALPSILPAQPTVTIGAKNFSEQYILARLIGRRLEAAGYRVRYSDGLGSSVIFRALAANDVDVYVDYAGTLWANEMRRTDNPPPPAMDAQIAAWARSTYKVLSLGPLGFENAYAIAVRGADAARLGLVTLDDLAARSATMTLGADLEFLQRPEWTALKAAYPFNFAATRSYAPTFMYRAIQSGAVDAISAFSSDGRIAAQRLVVMADTKHALPGYDALLLVGSRHARDARFVNALRPLIGNIPADLMRRANYLADRDQGKRSPAAVAALLDAAIASQADAGGNQLVSMSR</sequence>
<feature type="transmembrane region" description="Helical" evidence="8">
    <location>
        <begin position="76"/>
        <end position="99"/>
    </location>
</feature>
<dbReference type="AlphaFoldDB" id="A0A2W5C9U5"/>
<evidence type="ECO:0000256" key="1">
    <source>
        <dbReference type="ARBA" id="ARBA00004651"/>
    </source>
</evidence>
<evidence type="ECO:0000256" key="8">
    <source>
        <dbReference type="RuleBase" id="RU363032"/>
    </source>
</evidence>
<dbReference type="Proteomes" id="UP000249066">
    <property type="component" value="Unassembled WGS sequence"/>
</dbReference>
<feature type="transmembrane region" description="Helical" evidence="8">
    <location>
        <begin position="12"/>
        <end position="35"/>
    </location>
</feature>
<dbReference type="GO" id="GO:0022857">
    <property type="term" value="F:transmembrane transporter activity"/>
    <property type="evidence" value="ECO:0007669"/>
    <property type="project" value="InterPro"/>
</dbReference>
<dbReference type="Gene3D" id="3.40.190.10">
    <property type="entry name" value="Periplasmic binding protein-like II"/>
    <property type="match status" value="1"/>
</dbReference>
<feature type="transmembrane region" description="Helical" evidence="8">
    <location>
        <begin position="150"/>
        <end position="170"/>
    </location>
</feature>
<keyword evidence="5 8" id="KW-0472">Membrane</keyword>
<dbReference type="Pfam" id="PF00528">
    <property type="entry name" value="BPD_transp_1"/>
    <property type="match status" value="1"/>
</dbReference>
<gene>
    <name evidence="10" type="ORF">DI623_01870</name>
</gene>
<evidence type="ECO:0000256" key="2">
    <source>
        <dbReference type="ARBA" id="ARBA00022448"/>
    </source>
</evidence>
<organism evidence="10 11">
    <name type="scientific">Sphingomonas sanxanigenens</name>
    <dbReference type="NCBI Taxonomy" id="397260"/>
    <lineage>
        <taxon>Bacteria</taxon>
        <taxon>Pseudomonadati</taxon>
        <taxon>Pseudomonadota</taxon>
        <taxon>Alphaproteobacteria</taxon>
        <taxon>Sphingomonadales</taxon>
        <taxon>Sphingomonadaceae</taxon>
        <taxon>Sphingomonas</taxon>
    </lineage>
</organism>
<comment type="subcellular location">
    <subcellularLocation>
        <location evidence="1 8">Cell membrane</location>
        <topology evidence="1 8">Multi-pass membrane protein</topology>
    </subcellularLocation>
</comment>
<dbReference type="GO" id="GO:0031460">
    <property type="term" value="P:glycine betaine transport"/>
    <property type="evidence" value="ECO:0007669"/>
    <property type="project" value="TreeGrafter"/>
</dbReference>
<evidence type="ECO:0000256" key="6">
    <source>
        <dbReference type="ARBA" id="ARBA00035642"/>
    </source>
</evidence>
<dbReference type="Gene3D" id="3.40.190.120">
    <property type="entry name" value="Osmoprotection protein (prox), domain 2"/>
    <property type="match status" value="1"/>
</dbReference>
<dbReference type="InterPro" id="IPR051204">
    <property type="entry name" value="ABC_transp_perm/SBD"/>
</dbReference>
<comment type="similarity">
    <text evidence="8">Belongs to the binding-protein-dependent transport system permease family.</text>
</comment>
<dbReference type="InterPro" id="IPR007210">
    <property type="entry name" value="ABC_Gly_betaine_transp_sub-bd"/>
</dbReference>
<dbReference type="SUPFAM" id="SSF53850">
    <property type="entry name" value="Periplasmic binding protein-like II"/>
    <property type="match status" value="1"/>
</dbReference>
<dbReference type="InterPro" id="IPR035906">
    <property type="entry name" value="MetI-like_sf"/>
</dbReference>
<evidence type="ECO:0000256" key="5">
    <source>
        <dbReference type="ARBA" id="ARBA00023136"/>
    </source>
</evidence>
<evidence type="ECO:0000256" key="4">
    <source>
        <dbReference type="ARBA" id="ARBA00022989"/>
    </source>
</evidence>
<evidence type="ECO:0000256" key="7">
    <source>
        <dbReference type="ARBA" id="ARBA00035652"/>
    </source>
</evidence>
<dbReference type="InterPro" id="IPR000515">
    <property type="entry name" value="MetI-like"/>
</dbReference>
<evidence type="ECO:0000259" key="9">
    <source>
        <dbReference type="PROSITE" id="PS50928"/>
    </source>
</evidence>
<dbReference type="Gene3D" id="1.10.3720.10">
    <property type="entry name" value="MetI-like"/>
    <property type="match status" value="1"/>
</dbReference>
<dbReference type="PANTHER" id="PTHR30177:SF4">
    <property type="entry name" value="OSMOPROTECTANT IMPORT PERMEASE PROTEIN OSMW"/>
    <property type="match status" value="1"/>
</dbReference>
<evidence type="ECO:0000313" key="11">
    <source>
        <dbReference type="Proteomes" id="UP000249066"/>
    </source>
</evidence>
<evidence type="ECO:0000313" key="10">
    <source>
        <dbReference type="EMBL" id="PZO91821.1"/>
    </source>
</evidence>
<dbReference type="PANTHER" id="PTHR30177">
    <property type="entry name" value="GLYCINE BETAINE/L-PROLINE TRANSPORT SYSTEM PERMEASE PROTEIN PROW"/>
    <property type="match status" value="1"/>
</dbReference>
<comment type="similarity">
    <text evidence="6">In the C-terminal section; belongs to the OsmX family.</text>
</comment>
<reference evidence="10 11" key="1">
    <citation type="submission" date="2017-08" db="EMBL/GenBank/DDBJ databases">
        <title>Infants hospitalized years apart are colonized by the same room-sourced microbial strains.</title>
        <authorList>
            <person name="Brooks B."/>
            <person name="Olm M.R."/>
            <person name="Firek B.A."/>
            <person name="Baker R."/>
            <person name="Thomas B.C."/>
            <person name="Morowitz M.J."/>
            <person name="Banfield J.F."/>
        </authorList>
    </citation>
    <scope>NUCLEOTIDE SEQUENCE [LARGE SCALE GENOMIC DNA]</scope>
    <source>
        <strain evidence="10">S2_018_000_R2_101</strain>
    </source>
</reference>
<feature type="transmembrane region" description="Helical" evidence="8">
    <location>
        <begin position="218"/>
        <end position="238"/>
    </location>
</feature>
<evidence type="ECO:0000256" key="3">
    <source>
        <dbReference type="ARBA" id="ARBA00022692"/>
    </source>
</evidence>
<dbReference type="Pfam" id="PF04069">
    <property type="entry name" value="OpuAC"/>
    <property type="match status" value="1"/>
</dbReference>